<dbReference type="AlphaFoldDB" id="A8WCK0"/>
<sequence>MENCKYVATALNNIAAQEIPDLGPLLNSLDLNFRITGHTKFAPNWCFVLIKQRIRKTRMNTLSEIAGFVKDSIVTEVKIPQLVGLEDGTVLVESYGWQLHQTPYFRPLPQTKQYQCTSLRFQLRLQGLTC</sequence>
<accession>A8WCK0</accession>
<organism evidence="1">
    <name type="scientific">Salmo salar</name>
    <name type="common">Atlantic salmon</name>
    <dbReference type="NCBI Taxonomy" id="8030"/>
    <lineage>
        <taxon>Eukaryota</taxon>
        <taxon>Metazoa</taxon>
        <taxon>Chordata</taxon>
        <taxon>Craniata</taxon>
        <taxon>Vertebrata</taxon>
        <taxon>Euteleostomi</taxon>
        <taxon>Actinopterygii</taxon>
        <taxon>Neopterygii</taxon>
        <taxon>Teleostei</taxon>
        <taxon>Protacanthopterygii</taxon>
        <taxon>Salmoniformes</taxon>
        <taxon>Salmonidae</taxon>
        <taxon>Salmoninae</taxon>
        <taxon>Salmo</taxon>
    </lineage>
</organism>
<reference evidence="1" key="1">
    <citation type="submission" date="2007-10" db="EMBL/GenBank/DDBJ databases">
        <title>Genomic organization of the Atlantic Salmon T-cell receptor gamma locus.</title>
        <authorList>
            <person name="Yazawa R."/>
            <person name="Koop B.F."/>
        </authorList>
    </citation>
    <scope>NUCLEOTIDE SEQUENCE</scope>
</reference>
<dbReference type="PANTHER" id="PTHR34415">
    <property type="entry name" value="INTEGRASE CATALYTIC DOMAIN-CONTAINING PROTEIN"/>
    <property type="match status" value="1"/>
</dbReference>
<proteinExistence type="predicted"/>
<evidence type="ECO:0000313" key="1">
    <source>
        <dbReference type="EMBL" id="ABW87789.1"/>
    </source>
</evidence>
<dbReference type="EMBL" id="EU221180">
    <property type="protein sequence ID" value="ABW87789.1"/>
    <property type="molecule type" value="Genomic_DNA"/>
</dbReference>
<dbReference type="PANTHER" id="PTHR34415:SF1">
    <property type="entry name" value="INTEGRASE CATALYTIC DOMAIN-CONTAINING PROTEIN"/>
    <property type="match status" value="1"/>
</dbReference>
<protein>
    <submittedName>
        <fullName evidence="1">Chaperonin</fullName>
    </submittedName>
</protein>
<name>A8WCK0_SALSA</name>